<name>A0ABP5FRU3_9ACTN</name>
<keyword evidence="3" id="KW-1185">Reference proteome</keyword>
<gene>
    <name evidence="2" type="ORF">GCM10009839_34120</name>
</gene>
<evidence type="ECO:0000256" key="1">
    <source>
        <dbReference type="SAM" id="Phobius"/>
    </source>
</evidence>
<protein>
    <submittedName>
        <fullName evidence="2">Uncharacterized protein</fullName>
    </submittedName>
</protein>
<keyword evidence="1" id="KW-0472">Membrane</keyword>
<proteinExistence type="predicted"/>
<dbReference type="Proteomes" id="UP001500751">
    <property type="component" value="Unassembled WGS sequence"/>
</dbReference>
<accession>A0ABP5FRU3</accession>
<sequence>MPSETDVGTALAAITLLLVFVIAYFSALYPVISQELAKDLSAPGDTDMAAAKKSLARHRNMLIGVAVLSFLILLLILHPAWRLLGHLSLYWPWSHKYVMAYGALFLVAIFVAVFFIVIVIFAVKVGSAAAK</sequence>
<evidence type="ECO:0000313" key="2">
    <source>
        <dbReference type="EMBL" id="GAA2031380.1"/>
    </source>
</evidence>
<comment type="caution">
    <text evidence="2">The sequence shown here is derived from an EMBL/GenBank/DDBJ whole genome shotgun (WGS) entry which is preliminary data.</text>
</comment>
<keyword evidence="1" id="KW-0812">Transmembrane</keyword>
<keyword evidence="1" id="KW-1133">Transmembrane helix</keyword>
<reference evidence="3" key="1">
    <citation type="journal article" date="2019" name="Int. J. Syst. Evol. Microbiol.">
        <title>The Global Catalogue of Microorganisms (GCM) 10K type strain sequencing project: providing services to taxonomists for standard genome sequencing and annotation.</title>
        <authorList>
            <consortium name="The Broad Institute Genomics Platform"/>
            <consortium name="The Broad Institute Genome Sequencing Center for Infectious Disease"/>
            <person name="Wu L."/>
            <person name="Ma J."/>
        </authorList>
    </citation>
    <scope>NUCLEOTIDE SEQUENCE [LARGE SCALE GENOMIC DNA]</scope>
    <source>
        <strain evidence="3">JCM 16014</strain>
    </source>
</reference>
<evidence type="ECO:0000313" key="3">
    <source>
        <dbReference type="Proteomes" id="UP001500751"/>
    </source>
</evidence>
<organism evidence="2 3">
    <name type="scientific">Catenulispora yoronensis</name>
    <dbReference type="NCBI Taxonomy" id="450799"/>
    <lineage>
        <taxon>Bacteria</taxon>
        <taxon>Bacillati</taxon>
        <taxon>Actinomycetota</taxon>
        <taxon>Actinomycetes</taxon>
        <taxon>Catenulisporales</taxon>
        <taxon>Catenulisporaceae</taxon>
        <taxon>Catenulispora</taxon>
    </lineage>
</organism>
<feature type="transmembrane region" description="Helical" evidence="1">
    <location>
        <begin position="101"/>
        <end position="123"/>
    </location>
</feature>
<dbReference type="EMBL" id="BAAAQN010000017">
    <property type="protein sequence ID" value="GAA2031380.1"/>
    <property type="molecule type" value="Genomic_DNA"/>
</dbReference>
<feature type="transmembrane region" description="Helical" evidence="1">
    <location>
        <begin position="61"/>
        <end position="81"/>
    </location>
</feature>
<dbReference type="RefSeq" id="WP_344666583.1">
    <property type="nucleotide sequence ID" value="NZ_BAAAQN010000017.1"/>
</dbReference>
<feature type="transmembrane region" description="Helical" evidence="1">
    <location>
        <begin position="12"/>
        <end position="32"/>
    </location>
</feature>